<name>A0AAV7X4D8_9NEOP</name>
<dbReference type="InterPro" id="IPR000504">
    <property type="entry name" value="RRM_dom"/>
</dbReference>
<dbReference type="PROSITE" id="PS50102">
    <property type="entry name" value="RRM"/>
    <property type="match status" value="1"/>
</dbReference>
<dbReference type="EMBL" id="JAPTSV010000014">
    <property type="protein sequence ID" value="KAJ1520780.1"/>
    <property type="molecule type" value="Genomic_DNA"/>
</dbReference>
<evidence type="ECO:0000256" key="3">
    <source>
        <dbReference type="SAM" id="MobiDB-lite"/>
    </source>
</evidence>
<feature type="compositionally biased region" description="Basic residues" evidence="3">
    <location>
        <begin position="115"/>
        <end position="124"/>
    </location>
</feature>
<keyword evidence="6" id="KW-1185">Reference proteome</keyword>
<keyword evidence="1 2" id="KW-0694">RNA-binding</keyword>
<dbReference type="PANTHER" id="PTHR43670">
    <property type="entry name" value="HEAT SHOCK PROTEIN 26"/>
    <property type="match status" value="1"/>
</dbReference>
<feature type="compositionally biased region" description="Low complexity" evidence="3">
    <location>
        <begin position="62"/>
        <end position="82"/>
    </location>
</feature>
<feature type="compositionally biased region" description="Basic and acidic residues" evidence="3">
    <location>
        <begin position="155"/>
        <end position="165"/>
    </location>
</feature>
<dbReference type="Pfam" id="PF23085">
    <property type="entry name" value="RRM_PARP14_3"/>
    <property type="match status" value="1"/>
</dbReference>
<protein>
    <recommendedName>
        <fullName evidence="4">RRM domain-containing protein</fullName>
    </recommendedName>
</protein>
<accession>A0AAV7X4D8</accession>
<feature type="domain" description="RRM" evidence="4">
    <location>
        <begin position="276"/>
        <end position="360"/>
    </location>
</feature>
<gene>
    <name evidence="5" type="ORF">ONE63_003874</name>
</gene>
<organism evidence="5 6">
    <name type="scientific">Megalurothrips usitatus</name>
    <name type="common">bean blossom thrips</name>
    <dbReference type="NCBI Taxonomy" id="439358"/>
    <lineage>
        <taxon>Eukaryota</taxon>
        <taxon>Metazoa</taxon>
        <taxon>Ecdysozoa</taxon>
        <taxon>Arthropoda</taxon>
        <taxon>Hexapoda</taxon>
        <taxon>Insecta</taxon>
        <taxon>Pterygota</taxon>
        <taxon>Neoptera</taxon>
        <taxon>Paraneoptera</taxon>
        <taxon>Thysanoptera</taxon>
        <taxon>Terebrantia</taxon>
        <taxon>Thripoidea</taxon>
        <taxon>Thripidae</taxon>
        <taxon>Megalurothrips</taxon>
    </lineage>
</organism>
<feature type="compositionally biased region" description="Basic and acidic residues" evidence="3">
    <location>
        <begin position="83"/>
        <end position="108"/>
    </location>
</feature>
<reference evidence="5" key="1">
    <citation type="submission" date="2022-12" db="EMBL/GenBank/DDBJ databases">
        <title>Chromosome-level genome assembly of the bean flower thrips Megalurothrips usitatus.</title>
        <authorList>
            <person name="Ma L."/>
            <person name="Liu Q."/>
            <person name="Li H."/>
            <person name="Cai W."/>
        </authorList>
    </citation>
    <scope>NUCLEOTIDE SEQUENCE</scope>
    <source>
        <strain evidence="5">Cailab_2022a</strain>
    </source>
</reference>
<evidence type="ECO:0000256" key="1">
    <source>
        <dbReference type="ARBA" id="ARBA00022884"/>
    </source>
</evidence>
<evidence type="ECO:0000256" key="2">
    <source>
        <dbReference type="PROSITE-ProRule" id="PRU00176"/>
    </source>
</evidence>
<dbReference type="PANTHER" id="PTHR43670:SF131">
    <property type="entry name" value="LRRGT00202"/>
    <property type="match status" value="1"/>
</dbReference>
<feature type="compositionally biased region" description="Acidic residues" evidence="3">
    <location>
        <begin position="437"/>
        <end position="498"/>
    </location>
</feature>
<feature type="region of interest" description="Disordered" evidence="3">
    <location>
        <begin position="1"/>
        <end position="175"/>
    </location>
</feature>
<dbReference type="CDD" id="cd00590">
    <property type="entry name" value="RRM_SF"/>
    <property type="match status" value="1"/>
</dbReference>
<evidence type="ECO:0000259" key="4">
    <source>
        <dbReference type="PROSITE" id="PS50102"/>
    </source>
</evidence>
<proteinExistence type="predicted"/>
<dbReference type="SMART" id="SM00360">
    <property type="entry name" value="RRM"/>
    <property type="match status" value="2"/>
</dbReference>
<sequence length="498" mass="55840">MAVAKAPVSPVQKLSKKPSKKAPSTPNVKAVKSPGQKQKQKLKIQKEPAAAPVVKAEKKQAPKPQSPGQKPKTPKKGLPTPSDKAEGQKLKTPKKETTSPGVKTEKSPAVDSAQKKKKQKRMKRRLVEKSQKLAIKSNPALKNKPAKKRSATEAGLEKPASEPKPKKAPVKSPIPSNFRPIAYWESHCNSEENRTVRFSNLPEELKNPAVTKQILGLLGKKEFAKYEFESSKRRIFRVVFNSLDDALAAKRLNGVLLGQKRLCVQRFDDKDRHEDRKVVVRNVPEGVTDEHIWETFESCGKIHSIIFRRRENECILTFSTGKAKQNALNAEAKLNNSPVVVEDWKISPQFKTVYLGLSKGAPVHLVKSFFEKVGPVQNVTTNSVEFQNRGDVLKAFSLDGQKLNGENVKLFVTASSYLLFKESGKGPQQVNVKAAEESEEDEEEDEEEGEDDDEEGEDEEDDDDDEEEEEEDDEEEDEDDDEEEDDDDDDEDDDDDDE</sequence>
<dbReference type="Proteomes" id="UP001075354">
    <property type="component" value="Chromosome 14"/>
</dbReference>
<dbReference type="InterPro" id="IPR012677">
    <property type="entry name" value="Nucleotide-bd_a/b_plait_sf"/>
</dbReference>
<dbReference type="Gene3D" id="3.30.70.330">
    <property type="match status" value="1"/>
</dbReference>
<evidence type="ECO:0000313" key="6">
    <source>
        <dbReference type="Proteomes" id="UP001075354"/>
    </source>
</evidence>
<dbReference type="SUPFAM" id="SSF54928">
    <property type="entry name" value="RNA-binding domain, RBD"/>
    <property type="match status" value="2"/>
</dbReference>
<evidence type="ECO:0000313" key="5">
    <source>
        <dbReference type="EMBL" id="KAJ1520780.1"/>
    </source>
</evidence>
<dbReference type="GO" id="GO:0003723">
    <property type="term" value="F:RNA binding"/>
    <property type="evidence" value="ECO:0007669"/>
    <property type="project" value="UniProtKB-UniRule"/>
</dbReference>
<dbReference type="GO" id="GO:0005737">
    <property type="term" value="C:cytoplasm"/>
    <property type="evidence" value="ECO:0007669"/>
    <property type="project" value="TreeGrafter"/>
</dbReference>
<feature type="region of interest" description="Disordered" evidence="3">
    <location>
        <begin position="424"/>
        <end position="498"/>
    </location>
</feature>
<comment type="caution">
    <text evidence="5">The sequence shown here is derived from an EMBL/GenBank/DDBJ whole genome shotgun (WGS) entry which is preliminary data.</text>
</comment>
<dbReference type="InterPro" id="IPR035979">
    <property type="entry name" value="RBD_domain_sf"/>
</dbReference>
<dbReference type="AlphaFoldDB" id="A0AAV7X4D8"/>